<dbReference type="EMBL" id="JAHESF010000047">
    <property type="protein sequence ID" value="MBT1700732.1"/>
    <property type="molecule type" value="Genomic_DNA"/>
</dbReference>
<accession>A0AAP2GSJ0</accession>
<dbReference type="GO" id="GO:0030655">
    <property type="term" value="P:beta-lactam antibiotic catabolic process"/>
    <property type="evidence" value="ECO:0007669"/>
    <property type="project" value="InterPro"/>
</dbReference>
<evidence type="ECO:0000313" key="7">
    <source>
        <dbReference type="Proteomes" id="UP001319200"/>
    </source>
</evidence>
<dbReference type="Proteomes" id="UP001319200">
    <property type="component" value="Unassembled WGS sequence"/>
</dbReference>
<evidence type="ECO:0000256" key="2">
    <source>
        <dbReference type="ARBA" id="ARBA00009009"/>
    </source>
</evidence>
<keyword evidence="6" id="KW-0378">Hydrolase</keyword>
<feature type="domain" description="Beta-lactamase class A catalytic" evidence="5">
    <location>
        <begin position="70"/>
        <end position="356"/>
    </location>
</feature>
<dbReference type="InterPro" id="IPR012338">
    <property type="entry name" value="Beta-lactam/transpept-like"/>
</dbReference>
<evidence type="ECO:0000313" key="6">
    <source>
        <dbReference type="EMBL" id="MBT1700732.1"/>
    </source>
</evidence>
<keyword evidence="7" id="KW-1185">Reference proteome</keyword>
<dbReference type="PANTHER" id="PTHR35333:SF3">
    <property type="entry name" value="BETA-LACTAMASE-TYPE TRANSPEPTIDASE FOLD CONTAINING PROTEIN"/>
    <property type="match status" value="1"/>
</dbReference>
<dbReference type="GO" id="GO:0008800">
    <property type="term" value="F:beta-lactamase activity"/>
    <property type="evidence" value="ECO:0007669"/>
    <property type="project" value="UniProtKB-EC"/>
</dbReference>
<name>A0AAP2GSJ0_9BACT</name>
<dbReference type="SUPFAM" id="SSF56601">
    <property type="entry name" value="beta-lactamase/transpeptidase-like"/>
    <property type="match status" value="1"/>
</dbReference>
<evidence type="ECO:0000256" key="3">
    <source>
        <dbReference type="ARBA" id="ARBA00012865"/>
    </source>
</evidence>
<comment type="catalytic activity">
    <reaction evidence="1">
        <text>a beta-lactam + H2O = a substituted beta-amino acid</text>
        <dbReference type="Rhea" id="RHEA:20401"/>
        <dbReference type="ChEBI" id="CHEBI:15377"/>
        <dbReference type="ChEBI" id="CHEBI:35627"/>
        <dbReference type="ChEBI" id="CHEBI:140347"/>
        <dbReference type="EC" id="3.5.2.6"/>
    </reaction>
</comment>
<dbReference type="AlphaFoldDB" id="A0AAP2GSJ0"/>
<comment type="similarity">
    <text evidence="2">Belongs to the class-A beta-lactamase family.</text>
</comment>
<dbReference type="PANTHER" id="PTHR35333">
    <property type="entry name" value="BETA-LACTAMASE"/>
    <property type="match status" value="1"/>
</dbReference>
<dbReference type="Gene3D" id="3.40.710.10">
    <property type="entry name" value="DD-peptidase/beta-lactamase superfamily"/>
    <property type="match status" value="1"/>
</dbReference>
<keyword evidence="4" id="KW-0732">Signal</keyword>
<organism evidence="6 7">
    <name type="scientific">Chryseosolibacter histidini</name>
    <dbReference type="NCBI Taxonomy" id="2782349"/>
    <lineage>
        <taxon>Bacteria</taxon>
        <taxon>Pseudomonadati</taxon>
        <taxon>Bacteroidota</taxon>
        <taxon>Cytophagia</taxon>
        <taxon>Cytophagales</taxon>
        <taxon>Chryseotaleaceae</taxon>
        <taxon>Chryseosolibacter</taxon>
    </lineage>
</organism>
<protein>
    <recommendedName>
        <fullName evidence="3">beta-lactamase</fullName>
        <ecNumber evidence="3">3.5.2.6</ecNumber>
    </recommendedName>
</protein>
<feature type="signal peptide" evidence="4">
    <location>
        <begin position="1"/>
        <end position="18"/>
    </location>
</feature>
<dbReference type="RefSeq" id="WP_254169418.1">
    <property type="nucleotide sequence ID" value="NZ_JAHESF010000047.1"/>
</dbReference>
<dbReference type="InterPro" id="IPR045155">
    <property type="entry name" value="Beta-lactam_cat"/>
</dbReference>
<reference evidence="6 7" key="1">
    <citation type="submission" date="2021-05" db="EMBL/GenBank/DDBJ databases">
        <title>A Polyphasic approach of four new species of the genus Ohtaekwangia: Ohtaekwangia histidinii sp. nov., Ohtaekwangia cretensis sp. nov., Ohtaekwangia indiensis sp. nov., Ohtaekwangia reichenbachii sp. nov. from diverse environment.</title>
        <authorList>
            <person name="Octaviana S."/>
        </authorList>
    </citation>
    <scope>NUCLEOTIDE SEQUENCE [LARGE SCALE GENOMIC DNA]</scope>
    <source>
        <strain evidence="6 7">PWU4</strain>
    </source>
</reference>
<evidence type="ECO:0000256" key="4">
    <source>
        <dbReference type="SAM" id="SignalP"/>
    </source>
</evidence>
<dbReference type="PROSITE" id="PS51257">
    <property type="entry name" value="PROKAR_LIPOPROTEIN"/>
    <property type="match status" value="1"/>
</dbReference>
<proteinExistence type="inferred from homology"/>
<dbReference type="InterPro" id="IPR000871">
    <property type="entry name" value="Beta-lactam_class-A"/>
</dbReference>
<sequence>MKKILLFLLVSLSVFSCARKSDNLIEGLMEAHPDQFNDILQNKDRYEVQVIYTQIDRNEKNEPSFRSYYFNVDSSRYFYPASTVKFPLVLLSLEKLHRLNVDKLDKFTPVFHDSLYAGQRSVAQDTTAENRLPSVAHYAKKILVVSDNDAYNRLYEFMGQSEVNKILHEKGYTATRILHRLERPLSREENAHTEAVRFMNGNTLVYGQPMLVNNPLIEVKEKILKGKGFKRRDSLINEPFDFTYKNFFPLNEQQELLRAFLFPASVAEQKRFDLTEDDRAFVLKYMSQLPTETIFPPYYADTSYHDASCKFLMFGNGHEAIPENIRIFNKIGDAYGFLIDNAYVVDFKNGVEFMLSAVINTNTDEIYNDGKYAYRELGFPFMKNLGQVIYEHELTRVRKHKPDLSAFKLVYDRSKQQAVGN</sequence>
<evidence type="ECO:0000259" key="5">
    <source>
        <dbReference type="Pfam" id="PF13354"/>
    </source>
</evidence>
<comment type="caution">
    <text evidence="6">The sequence shown here is derived from an EMBL/GenBank/DDBJ whole genome shotgun (WGS) entry which is preliminary data.</text>
</comment>
<dbReference type="Pfam" id="PF13354">
    <property type="entry name" value="Beta-lactamase2"/>
    <property type="match status" value="1"/>
</dbReference>
<dbReference type="EC" id="3.5.2.6" evidence="3"/>
<gene>
    <name evidence="6" type="ORF">KK083_27830</name>
</gene>
<evidence type="ECO:0000256" key="1">
    <source>
        <dbReference type="ARBA" id="ARBA00001526"/>
    </source>
</evidence>
<feature type="chain" id="PRO_5043050375" description="beta-lactamase" evidence="4">
    <location>
        <begin position="19"/>
        <end position="421"/>
    </location>
</feature>
<dbReference type="GO" id="GO:0046677">
    <property type="term" value="P:response to antibiotic"/>
    <property type="evidence" value="ECO:0007669"/>
    <property type="project" value="InterPro"/>
</dbReference>